<evidence type="ECO:0000313" key="2">
    <source>
        <dbReference type="Proteomes" id="UP000051612"/>
    </source>
</evidence>
<organism evidence="1 2">
    <name type="scientific">Ligilactobacillus murinus DSM 20452 = NBRC 14221</name>
    <dbReference type="NCBI Taxonomy" id="1423772"/>
    <lineage>
        <taxon>Bacteria</taxon>
        <taxon>Bacillati</taxon>
        <taxon>Bacillota</taxon>
        <taxon>Bacilli</taxon>
        <taxon>Lactobacillales</taxon>
        <taxon>Lactobacillaceae</taxon>
        <taxon>Ligilactobacillus</taxon>
    </lineage>
</organism>
<dbReference type="RefSeq" id="WP_056959450.1">
    <property type="nucleotide sequence ID" value="NZ_AYYN01000140.1"/>
</dbReference>
<reference evidence="1 2" key="1">
    <citation type="journal article" date="2015" name="Genome Announc.">
        <title>Expanding the biotechnology potential of lactobacilli through comparative genomics of 213 strains and associated genera.</title>
        <authorList>
            <person name="Sun Z."/>
            <person name="Harris H.M."/>
            <person name="McCann A."/>
            <person name="Guo C."/>
            <person name="Argimon S."/>
            <person name="Zhang W."/>
            <person name="Yang X."/>
            <person name="Jeffery I.B."/>
            <person name="Cooney J.C."/>
            <person name="Kagawa T.F."/>
            <person name="Liu W."/>
            <person name="Song Y."/>
            <person name="Salvetti E."/>
            <person name="Wrobel A."/>
            <person name="Rasinkangas P."/>
            <person name="Parkhill J."/>
            <person name="Rea M.C."/>
            <person name="O'Sullivan O."/>
            <person name="Ritari J."/>
            <person name="Douillard F.P."/>
            <person name="Paul Ross R."/>
            <person name="Yang R."/>
            <person name="Briner A.E."/>
            <person name="Felis G.E."/>
            <person name="de Vos W.M."/>
            <person name="Barrangou R."/>
            <person name="Klaenhammer T.R."/>
            <person name="Caufield P.W."/>
            <person name="Cui Y."/>
            <person name="Zhang H."/>
            <person name="O'Toole P.W."/>
        </authorList>
    </citation>
    <scope>NUCLEOTIDE SEQUENCE [LARGE SCALE GENOMIC DNA]</scope>
    <source>
        <strain evidence="1 2">DSM 20452</strain>
    </source>
</reference>
<dbReference type="Proteomes" id="UP000051612">
    <property type="component" value="Unassembled WGS sequence"/>
</dbReference>
<comment type="caution">
    <text evidence="1">The sequence shown here is derived from an EMBL/GenBank/DDBJ whole genome shotgun (WGS) entry which is preliminary data.</text>
</comment>
<proteinExistence type="predicted"/>
<gene>
    <name evidence="1" type="ORF">FC48_GL000857</name>
</gene>
<protein>
    <submittedName>
        <fullName evidence="1">Uncharacterized protein</fullName>
    </submittedName>
</protein>
<dbReference type="AlphaFoldDB" id="A0A0R2B2V4"/>
<name>A0A0R2B2V4_9LACO</name>
<evidence type="ECO:0000313" key="1">
    <source>
        <dbReference type="EMBL" id="KRM73591.1"/>
    </source>
</evidence>
<accession>A0A0R2B2V4</accession>
<dbReference type="PATRIC" id="fig|1423772.3.peg.929"/>
<dbReference type="EMBL" id="AYYN01000140">
    <property type="protein sequence ID" value="KRM73591.1"/>
    <property type="molecule type" value="Genomic_DNA"/>
</dbReference>
<sequence>MIATDFISKYRINSGFDLPLKFEKVVEEGNILDVIDVSKVIKAKRARRIQAGIDVKGIFGNLAITQRFLDRLEKNGKFKK</sequence>